<feature type="transmembrane region" description="Helical" evidence="5">
    <location>
        <begin position="12"/>
        <end position="28"/>
    </location>
</feature>
<dbReference type="PANTHER" id="PTHR10250:SF26">
    <property type="entry name" value="GLUTATHIONE S-TRANSFERASE 3, MITOCHONDRIAL"/>
    <property type="match status" value="1"/>
</dbReference>
<evidence type="ECO:0000256" key="5">
    <source>
        <dbReference type="SAM" id="Phobius"/>
    </source>
</evidence>
<dbReference type="Proteomes" id="UP000799444">
    <property type="component" value="Unassembled WGS sequence"/>
</dbReference>
<name>A0A9P4QMZ7_9PLEO</name>
<comment type="caution">
    <text evidence="6">The sequence shown here is derived from an EMBL/GenBank/DDBJ whole genome shotgun (WGS) entry which is preliminary data.</text>
</comment>
<gene>
    <name evidence="6" type="ORF">EJ04DRAFT_569952</name>
</gene>
<dbReference type="GO" id="GO:0005635">
    <property type="term" value="C:nuclear envelope"/>
    <property type="evidence" value="ECO:0007669"/>
    <property type="project" value="TreeGrafter"/>
</dbReference>
<keyword evidence="3 5" id="KW-1133">Transmembrane helix</keyword>
<organism evidence="6 7">
    <name type="scientific">Polyplosphaeria fusca</name>
    <dbReference type="NCBI Taxonomy" id="682080"/>
    <lineage>
        <taxon>Eukaryota</taxon>
        <taxon>Fungi</taxon>
        <taxon>Dikarya</taxon>
        <taxon>Ascomycota</taxon>
        <taxon>Pezizomycotina</taxon>
        <taxon>Dothideomycetes</taxon>
        <taxon>Pleosporomycetidae</taxon>
        <taxon>Pleosporales</taxon>
        <taxon>Tetraplosphaeriaceae</taxon>
        <taxon>Polyplosphaeria</taxon>
    </lineage>
</organism>
<dbReference type="InterPro" id="IPR050997">
    <property type="entry name" value="MAPEG"/>
</dbReference>
<dbReference type="AlphaFoldDB" id="A0A9P4QMZ7"/>
<dbReference type="Pfam" id="PF01124">
    <property type="entry name" value="MAPEG"/>
    <property type="match status" value="1"/>
</dbReference>
<sequence>MTTTIEVPAEYGYVLASAVSTFFVNAFLSSRIQPYRKAAKIPYPYEYASYEQIQSAPPDRSKAMYQFNCAQRGHQNFVENMPSALGAMLIAGLQYPLVAAGLGALWSVNRVVYAIGYNDPNKDTGKGRYKGILWMLAHYGLVLTAAKSAYDFVVR</sequence>
<dbReference type="GO" id="GO:0004364">
    <property type="term" value="F:glutathione transferase activity"/>
    <property type="evidence" value="ECO:0007669"/>
    <property type="project" value="TreeGrafter"/>
</dbReference>
<dbReference type="PANTHER" id="PTHR10250">
    <property type="entry name" value="MICROSOMAL GLUTATHIONE S-TRANSFERASE"/>
    <property type="match status" value="1"/>
</dbReference>
<keyword evidence="2 5" id="KW-0812">Transmembrane</keyword>
<evidence type="ECO:0000313" key="6">
    <source>
        <dbReference type="EMBL" id="KAF2727924.1"/>
    </source>
</evidence>
<dbReference type="OrthoDB" id="410651at2759"/>
<dbReference type="GO" id="GO:0016020">
    <property type="term" value="C:membrane"/>
    <property type="evidence" value="ECO:0007669"/>
    <property type="project" value="UniProtKB-SubCell"/>
</dbReference>
<evidence type="ECO:0000256" key="3">
    <source>
        <dbReference type="ARBA" id="ARBA00022989"/>
    </source>
</evidence>
<dbReference type="SUPFAM" id="SSF161084">
    <property type="entry name" value="MAPEG domain-like"/>
    <property type="match status" value="1"/>
</dbReference>
<dbReference type="Gene3D" id="1.20.120.550">
    <property type="entry name" value="Membrane associated eicosanoid/glutathione metabolism-like domain"/>
    <property type="match status" value="1"/>
</dbReference>
<dbReference type="InterPro" id="IPR023352">
    <property type="entry name" value="MAPEG-like_dom_sf"/>
</dbReference>
<comment type="subcellular location">
    <subcellularLocation>
        <location evidence="1">Membrane</location>
        <topology evidence="1">Multi-pass membrane protein</topology>
    </subcellularLocation>
</comment>
<accession>A0A9P4QMZ7</accession>
<protein>
    <submittedName>
        <fullName evidence="6">Membrane-associated proteins in eicosanoid and glutathione metabolism</fullName>
    </submittedName>
</protein>
<keyword evidence="7" id="KW-1185">Reference proteome</keyword>
<reference evidence="6" key="1">
    <citation type="journal article" date="2020" name="Stud. Mycol.">
        <title>101 Dothideomycetes genomes: a test case for predicting lifestyles and emergence of pathogens.</title>
        <authorList>
            <person name="Haridas S."/>
            <person name="Albert R."/>
            <person name="Binder M."/>
            <person name="Bloem J."/>
            <person name="Labutti K."/>
            <person name="Salamov A."/>
            <person name="Andreopoulos B."/>
            <person name="Baker S."/>
            <person name="Barry K."/>
            <person name="Bills G."/>
            <person name="Bluhm B."/>
            <person name="Cannon C."/>
            <person name="Castanera R."/>
            <person name="Culley D."/>
            <person name="Daum C."/>
            <person name="Ezra D."/>
            <person name="Gonzalez J."/>
            <person name="Henrissat B."/>
            <person name="Kuo A."/>
            <person name="Liang C."/>
            <person name="Lipzen A."/>
            <person name="Lutzoni F."/>
            <person name="Magnuson J."/>
            <person name="Mondo S."/>
            <person name="Nolan M."/>
            <person name="Ohm R."/>
            <person name="Pangilinan J."/>
            <person name="Park H.-J."/>
            <person name="Ramirez L."/>
            <person name="Alfaro M."/>
            <person name="Sun H."/>
            <person name="Tritt A."/>
            <person name="Yoshinaga Y."/>
            <person name="Zwiers L.-H."/>
            <person name="Turgeon B."/>
            <person name="Goodwin S."/>
            <person name="Spatafora J."/>
            <person name="Crous P."/>
            <person name="Grigoriev I."/>
        </authorList>
    </citation>
    <scope>NUCLEOTIDE SEQUENCE</scope>
    <source>
        <strain evidence="6">CBS 125425</strain>
    </source>
</reference>
<evidence type="ECO:0000313" key="7">
    <source>
        <dbReference type="Proteomes" id="UP000799444"/>
    </source>
</evidence>
<evidence type="ECO:0000256" key="2">
    <source>
        <dbReference type="ARBA" id="ARBA00022692"/>
    </source>
</evidence>
<dbReference type="GO" id="GO:0005783">
    <property type="term" value="C:endoplasmic reticulum"/>
    <property type="evidence" value="ECO:0007669"/>
    <property type="project" value="TreeGrafter"/>
</dbReference>
<keyword evidence="4 5" id="KW-0472">Membrane</keyword>
<proteinExistence type="predicted"/>
<feature type="transmembrane region" description="Helical" evidence="5">
    <location>
        <begin position="132"/>
        <end position="150"/>
    </location>
</feature>
<evidence type="ECO:0000256" key="4">
    <source>
        <dbReference type="ARBA" id="ARBA00023136"/>
    </source>
</evidence>
<evidence type="ECO:0000256" key="1">
    <source>
        <dbReference type="ARBA" id="ARBA00004141"/>
    </source>
</evidence>
<dbReference type="EMBL" id="ML996304">
    <property type="protein sequence ID" value="KAF2727924.1"/>
    <property type="molecule type" value="Genomic_DNA"/>
</dbReference>
<dbReference type="GO" id="GO:0004602">
    <property type="term" value="F:glutathione peroxidase activity"/>
    <property type="evidence" value="ECO:0007669"/>
    <property type="project" value="TreeGrafter"/>
</dbReference>
<dbReference type="InterPro" id="IPR001129">
    <property type="entry name" value="Membr-assoc_MAPEG"/>
</dbReference>